<dbReference type="EC" id="6.3.2.17" evidence="6"/>
<dbReference type="Proteomes" id="UP000578077">
    <property type="component" value="Unassembled WGS sequence"/>
</dbReference>
<evidence type="ECO:0000256" key="4">
    <source>
        <dbReference type="ARBA" id="ARBA00022840"/>
    </source>
</evidence>
<evidence type="ECO:0000313" key="6">
    <source>
        <dbReference type="EMBL" id="MBB5997066.1"/>
    </source>
</evidence>
<dbReference type="GO" id="GO:0004326">
    <property type="term" value="F:tetrahydrofolylpolyglutamate synthase activity"/>
    <property type="evidence" value="ECO:0007669"/>
    <property type="project" value="UniProtKB-EC"/>
</dbReference>
<dbReference type="EMBL" id="JACHLY010000001">
    <property type="protein sequence ID" value="MBB5997066.1"/>
    <property type="molecule type" value="Genomic_DNA"/>
</dbReference>
<dbReference type="PANTHER" id="PTHR11136:SF0">
    <property type="entry name" value="DIHYDROFOLATE SYNTHETASE-RELATED"/>
    <property type="match status" value="1"/>
</dbReference>
<organism evidence="6 7">
    <name type="scientific">Streptomonospora salina</name>
    <dbReference type="NCBI Taxonomy" id="104205"/>
    <lineage>
        <taxon>Bacteria</taxon>
        <taxon>Bacillati</taxon>
        <taxon>Actinomycetota</taxon>
        <taxon>Actinomycetes</taxon>
        <taxon>Streptosporangiales</taxon>
        <taxon>Nocardiopsidaceae</taxon>
        <taxon>Streptomonospora</taxon>
    </lineage>
</organism>
<dbReference type="AlphaFoldDB" id="A0A841E1Z8"/>
<protein>
    <submittedName>
        <fullName evidence="6">Dihydrofolate synthase/folylpolyglutamate synthase</fullName>
        <ecNumber evidence="6">6.3.2.12</ecNumber>
        <ecNumber evidence="6">6.3.2.17</ecNumber>
    </submittedName>
</protein>
<dbReference type="GO" id="GO:0008841">
    <property type="term" value="F:dihydrofolate synthase activity"/>
    <property type="evidence" value="ECO:0007669"/>
    <property type="project" value="UniProtKB-EC"/>
</dbReference>
<dbReference type="SUPFAM" id="SSF53623">
    <property type="entry name" value="MurD-like peptide ligases, catalytic domain"/>
    <property type="match status" value="1"/>
</dbReference>
<proteinExistence type="inferred from homology"/>
<keyword evidence="3" id="KW-0547">Nucleotide-binding</keyword>
<dbReference type="GO" id="GO:0005737">
    <property type="term" value="C:cytoplasm"/>
    <property type="evidence" value="ECO:0007669"/>
    <property type="project" value="TreeGrafter"/>
</dbReference>
<name>A0A841E1Z8_9ACTN</name>
<evidence type="ECO:0000256" key="2">
    <source>
        <dbReference type="ARBA" id="ARBA00022598"/>
    </source>
</evidence>
<dbReference type="RefSeq" id="WP_312862349.1">
    <property type="nucleotide sequence ID" value="NZ_BAABKT010000003.1"/>
</dbReference>
<evidence type="ECO:0000256" key="5">
    <source>
        <dbReference type="SAM" id="MobiDB-lite"/>
    </source>
</evidence>
<comment type="caution">
    <text evidence="6">The sequence shown here is derived from an EMBL/GenBank/DDBJ whole genome shotgun (WGS) entry which is preliminary data.</text>
</comment>
<dbReference type="EC" id="6.3.2.12" evidence="6"/>
<keyword evidence="2 6" id="KW-0436">Ligase</keyword>
<dbReference type="Gene3D" id="3.40.1190.10">
    <property type="entry name" value="Mur-like, catalytic domain"/>
    <property type="match status" value="1"/>
</dbReference>
<dbReference type="PANTHER" id="PTHR11136">
    <property type="entry name" value="FOLYLPOLYGLUTAMATE SYNTHASE-RELATED"/>
    <property type="match status" value="1"/>
</dbReference>
<gene>
    <name evidence="6" type="ORF">HNR25_000817</name>
</gene>
<evidence type="ECO:0000256" key="1">
    <source>
        <dbReference type="ARBA" id="ARBA00008276"/>
    </source>
</evidence>
<keyword evidence="4" id="KW-0067">ATP-binding</keyword>
<accession>A0A841E1Z8</accession>
<comment type="similarity">
    <text evidence="1">Belongs to the folylpolyglutamate synthase family.</text>
</comment>
<dbReference type="InterPro" id="IPR001645">
    <property type="entry name" value="Folylpolyglutamate_synth"/>
</dbReference>
<evidence type="ECO:0000313" key="7">
    <source>
        <dbReference type="Proteomes" id="UP000578077"/>
    </source>
</evidence>
<keyword evidence="7" id="KW-1185">Reference proteome</keyword>
<reference evidence="6 7" key="1">
    <citation type="submission" date="2020-08" db="EMBL/GenBank/DDBJ databases">
        <title>Sequencing the genomes of 1000 actinobacteria strains.</title>
        <authorList>
            <person name="Klenk H.-P."/>
        </authorList>
    </citation>
    <scope>NUCLEOTIDE SEQUENCE [LARGE SCALE GENOMIC DNA]</scope>
    <source>
        <strain evidence="6 7">DSM 44593</strain>
    </source>
</reference>
<dbReference type="InterPro" id="IPR036565">
    <property type="entry name" value="Mur-like_cat_sf"/>
</dbReference>
<dbReference type="GO" id="GO:0005524">
    <property type="term" value="F:ATP binding"/>
    <property type="evidence" value="ECO:0007669"/>
    <property type="project" value="UniProtKB-KW"/>
</dbReference>
<sequence length="419" mass="43352">MVDVAGPAEQAPDVFFAEWRRRRAGARRDVERAAALLAESGLPTPDTPVLGVVGSKGKGTCATYASATLAAAGARVVTVTSPGVRGARDRIRLDGAAATEEDLARLAAELEEAVGRLPPPDTGYLSPSGLFLAAGALYARERGADLLVLEAGMGGAGDELRLFDPTVVALTTVFGEHLGVLGDTVEEIAAEKTGVAGPDTRAFVHGPLESAVEEAVHAALAARTGGRVHPERPETEADDLPDGLLPEGLGRPAAELGYAAALRLLAATARAAPEPHRLHTVLDGLRLPGRLSHHVLPGSGTELVVDSAVDRTGVAAALEHARRRWGGTDHVLVCLPDHKDVAGAVAELRGQKVTAAALEDAHLSFSAALPEEWGRVRADEVTADLVGGLGRRVLVLGTVYFTGLVLEAIGADTESLFAP</sequence>
<evidence type="ECO:0000256" key="3">
    <source>
        <dbReference type="ARBA" id="ARBA00022741"/>
    </source>
</evidence>
<feature type="region of interest" description="Disordered" evidence="5">
    <location>
        <begin position="223"/>
        <end position="243"/>
    </location>
</feature>